<dbReference type="PATRIC" id="fig|1194972.3.peg.3354"/>
<dbReference type="SUPFAM" id="SSF51735">
    <property type="entry name" value="NAD(P)-binding Rossmann-fold domains"/>
    <property type="match status" value="1"/>
</dbReference>
<dbReference type="AlphaFoldDB" id="K0UZH4"/>
<dbReference type="GO" id="GO:0016616">
    <property type="term" value="F:oxidoreductase activity, acting on the CH-OH group of donors, NAD or NADP as acceptor"/>
    <property type="evidence" value="ECO:0007669"/>
    <property type="project" value="TreeGrafter"/>
</dbReference>
<dbReference type="Proteomes" id="UP000006072">
    <property type="component" value="Unassembled WGS sequence"/>
</dbReference>
<dbReference type="InterPro" id="IPR002347">
    <property type="entry name" value="SDR_fam"/>
</dbReference>
<comment type="similarity">
    <text evidence="1 3">Belongs to the short-chain dehydrogenases/reductases (SDR) family.</text>
</comment>
<dbReference type="FunFam" id="3.40.50.720:FF:000084">
    <property type="entry name" value="Short-chain dehydrogenase reductase"/>
    <property type="match status" value="1"/>
</dbReference>
<dbReference type="eggNOG" id="COG1028">
    <property type="taxonomic scope" value="Bacteria"/>
</dbReference>
<comment type="caution">
    <text evidence="4">The sequence shown here is derived from an EMBL/GenBank/DDBJ whole genome shotgun (WGS) entry which is preliminary data.</text>
</comment>
<dbReference type="CDD" id="cd05233">
    <property type="entry name" value="SDR_c"/>
    <property type="match status" value="1"/>
</dbReference>
<dbReference type="EMBL" id="ALQA01000036">
    <property type="protein sequence ID" value="EJZ07988.1"/>
    <property type="molecule type" value="Genomic_DNA"/>
</dbReference>
<reference evidence="4 5" key="1">
    <citation type="journal article" date="2012" name="J. Bacteriol.">
        <title>Complete Genome Sequence of Mycobacterium vaccae Type Strain ATCC 25954.</title>
        <authorList>
            <person name="Ho Y.S."/>
            <person name="Adroub S.A."/>
            <person name="Abadi M."/>
            <person name="Al Alwan B."/>
            <person name="Alkhateeb R."/>
            <person name="Gao G."/>
            <person name="Ragab A."/>
            <person name="Ali S."/>
            <person name="van Soolingen D."/>
            <person name="Bitter W."/>
            <person name="Pain A."/>
            <person name="Abdallah A.M."/>
        </authorList>
    </citation>
    <scope>NUCLEOTIDE SEQUENCE [LARGE SCALE GENOMIC DNA]</scope>
    <source>
        <strain evidence="4 5">ATCC 25954</strain>
    </source>
</reference>
<dbReference type="HOGENOM" id="CLU_010194_1_2_11"/>
<keyword evidence="5" id="KW-1185">Reference proteome</keyword>
<proteinExistence type="inferred from homology"/>
<organism evidence="4 5">
    <name type="scientific">Mycolicibacterium vaccae ATCC 25954</name>
    <dbReference type="NCBI Taxonomy" id="1194972"/>
    <lineage>
        <taxon>Bacteria</taxon>
        <taxon>Bacillati</taxon>
        <taxon>Actinomycetota</taxon>
        <taxon>Actinomycetes</taxon>
        <taxon>Mycobacteriales</taxon>
        <taxon>Mycobacteriaceae</taxon>
        <taxon>Mycolicibacterium</taxon>
    </lineage>
</organism>
<evidence type="ECO:0000256" key="2">
    <source>
        <dbReference type="ARBA" id="ARBA00023002"/>
    </source>
</evidence>
<evidence type="ECO:0000313" key="5">
    <source>
        <dbReference type="Proteomes" id="UP000006072"/>
    </source>
</evidence>
<dbReference type="PRINTS" id="PR00080">
    <property type="entry name" value="SDRFAMILY"/>
</dbReference>
<dbReference type="PANTHER" id="PTHR42760">
    <property type="entry name" value="SHORT-CHAIN DEHYDROGENASES/REDUCTASES FAMILY MEMBER"/>
    <property type="match status" value="1"/>
</dbReference>
<keyword evidence="2" id="KW-0560">Oxidoreductase</keyword>
<accession>K0UZH4</accession>
<evidence type="ECO:0000256" key="3">
    <source>
        <dbReference type="RuleBase" id="RU000363"/>
    </source>
</evidence>
<dbReference type="GO" id="GO:0030497">
    <property type="term" value="P:fatty acid elongation"/>
    <property type="evidence" value="ECO:0007669"/>
    <property type="project" value="TreeGrafter"/>
</dbReference>
<dbReference type="PANTHER" id="PTHR42760:SF40">
    <property type="entry name" value="3-OXOACYL-[ACYL-CARRIER-PROTEIN] REDUCTASE, CHLOROPLASTIC"/>
    <property type="match status" value="1"/>
</dbReference>
<dbReference type="InterPro" id="IPR036291">
    <property type="entry name" value="NAD(P)-bd_dom_sf"/>
</dbReference>
<protein>
    <submittedName>
        <fullName evidence="4">Short-chain dehydrogenase/reductase SDR</fullName>
    </submittedName>
</protein>
<dbReference type="Pfam" id="PF00106">
    <property type="entry name" value="adh_short"/>
    <property type="match status" value="1"/>
</dbReference>
<name>K0UZH4_MYCVA</name>
<dbReference type="PRINTS" id="PR00081">
    <property type="entry name" value="GDHRDH"/>
</dbReference>
<dbReference type="Gene3D" id="3.40.50.720">
    <property type="entry name" value="NAD(P)-binding Rossmann-like Domain"/>
    <property type="match status" value="1"/>
</dbReference>
<evidence type="ECO:0000313" key="4">
    <source>
        <dbReference type="EMBL" id="EJZ07988.1"/>
    </source>
</evidence>
<evidence type="ECO:0000256" key="1">
    <source>
        <dbReference type="ARBA" id="ARBA00006484"/>
    </source>
</evidence>
<gene>
    <name evidence="4" type="ORF">MVAC_16801</name>
</gene>
<sequence>MTGHTVVVTGANANIGRGIALGFAAEGANLVVVGRDGAQGAKVCEHLLVRGAREVFWQACDVTDRTDVVAMAAAVQDRFGAVDVLVNCVGGNVGMDPFVDSDPETWRDDIDLTFTSMLNCIHALLPGMLDRGRGRIINIGSTSGIVGDPLLAVYSAMKGAVHSFTKVLAKEVGPRGVTVNAVAPYATFPDGPDAISAGSRWHPDGIFSRLMSTRAEELTTIGRRTVLERQYAYPAEVAAAAVYLASEAAAFVTGQVLCVDGGTQIA</sequence>
<dbReference type="RefSeq" id="WP_003931786.1">
    <property type="nucleotide sequence ID" value="NZ_JH814694.1"/>
</dbReference>